<evidence type="ECO:0000256" key="1">
    <source>
        <dbReference type="ARBA" id="ARBA00023157"/>
    </source>
</evidence>
<dbReference type="GO" id="GO:0050808">
    <property type="term" value="P:synapse organization"/>
    <property type="evidence" value="ECO:0007669"/>
    <property type="project" value="TreeGrafter"/>
</dbReference>
<dbReference type="InterPro" id="IPR013783">
    <property type="entry name" value="Ig-like_fold"/>
</dbReference>
<evidence type="ECO:0000313" key="5">
    <source>
        <dbReference type="Proteomes" id="UP000694392"/>
    </source>
</evidence>
<dbReference type="SUPFAM" id="SSF48726">
    <property type="entry name" value="Immunoglobulin"/>
    <property type="match status" value="1"/>
</dbReference>
<reference evidence="4" key="2">
    <citation type="submission" date="2025-09" db="UniProtKB">
        <authorList>
            <consortium name="Ensembl"/>
        </authorList>
    </citation>
    <scope>IDENTIFICATION</scope>
</reference>
<dbReference type="SMART" id="SM00409">
    <property type="entry name" value="IG"/>
    <property type="match status" value="2"/>
</dbReference>
<dbReference type="GO" id="GO:0030424">
    <property type="term" value="C:axon"/>
    <property type="evidence" value="ECO:0007669"/>
    <property type="project" value="TreeGrafter"/>
</dbReference>
<feature type="domain" description="Ig-like" evidence="3">
    <location>
        <begin position="115"/>
        <end position="206"/>
    </location>
</feature>
<accession>A0A8D0L5B9</accession>
<evidence type="ECO:0000259" key="3">
    <source>
        <dbReference type="PROSITE" id="PS50835"/>
    </source>
</evidence>
<dbReference type="GO" id="GO:0007156">
    <property type="term" value="P:homophilic cell adhesion via plasma membrane adhesion molecules"/>
    <property type="evidence" value="ECO:0007669"/>
    <property type="project" value="TreeGrafter"/>
</dbReference>
<dbReference type="PROSITE" id="PS50835">
    <property type="entry name" value="IG_LIKE"/>
    <property type="match status" value="2"/>
</dbReference>
<dbReference type="InterPro" id="IPR050958">
    <property type="entry name" value="Cell_Adh-Cytoskel_Orgn"/>
</dbReference>
<dbReference type="Proteomes" id="UP000694392">
    <property type="component" value="Unplaced"/>
</dbReference>
<reference evidence="4" key="1">
    <citation type="submission" date="2025-08" db="UniProtKB">
        <authorList>
            <consortium name="Ensembl"/>
        </authorList>
    </citation>
    <scope>IDENTIFICATION</scope>
</reference>
<dbReference type="OMA" id="QWSRNSG"/>
<dbReference type="SMART" id="SM00408">
    <property type="entry name" value="IGc2"/>
    <property type="match status" value="1"/>
</dbReference>
<evidence type="ECO:0000313" key="4">
    <source>
        <dbReference type="Ensembl" id="ENSSPUP00000009830.1"/>
    </source>
</evidence>
<dbReference type="InterPro" id="IPR003598">
    <property type="entry name" value="Ig_sub2"/>
</dbReference>
<keyword evidence="1" id="KW-1015">Disulfide bond</keyword>
<dbReference type="PANTHER" id="PTHR45080:SF33">
    <property type="entry name" value="IG-LIKE DOMAIN-CONTAINING PROTEIN"/>
    <property type="match status" value="1"/>
</dbReference>
<dbReference type="InterPro" id="IPR036179">
    <property type="entry name" value="Ig-like_dom_sf"/>
</dbReference>
<dbReference type="GO" id="GO:0043025">
    <property type="term" value="C:neuronal cell body"/>
    <property type="evidence" value="ECO:0007669"/>
    <property type="project" value="TreeGrafter"/>
</dbReference>
<dbReference type="GO" id="GO:0005886">
    <property type="term" value="C:plasma membrane"/>
    <property type="evidence" value="ECO:0007669"/>
    <property type="project" value="TreeGrafter"/>
</dbReference>
<dbReference type="PANTHER" id="PTHR45080">
    <property type="entry name" value="CONTACTIN 5"/>
    <property type="match status" value="1"/>
</dbReference>
<proteinExistence type="predicted"/>
<organism evidence="4 5">
    <name type="scientific">Sphenodon punctatus</name>
    <name type="common">Tuatara</name>
    <name type="synonym">Hatteria punctata</name>
    <dbReference type="NCBI Taxonomy" id="8508"/>
    <lineage>
        <taxon>Eukaryota</taxon>
        <taxon>Metazoa</taxon>
        <taxon>Chordata</taxon>
        <taxon>Craniata</taxon>
        <taxon>Vertebrata</taxon>
        <taxon>Euteleostomi</taxon>
        <taxon>Lepidosauria</taxon>
        <taxon>Sphenodontia</taxon>
        <taxon>Sphenodontidae</taxon>
        <taxon>Sphenodon</taxon>
    </lineage>
</organism>
<dbReference type="FunFam" id="2.60.40.10:FF:000032">
    <property type="entry name" value="palladin isoform X1"/>
    <property type="match status" value="1"/>
</dbReference>
<protein>
    <recommendedName>
        <fullName evidence="3">Ig-like domain-containing protein</fullName>
    </recommendedName>
</protein>
<dbReference type="Pfam" id="PF07679">
    <property type="entry name" value="I-set"/>
    <property type="match status" value="1"/>
</dbReference>
<dbReference type="GeneTree" id="ENSGT00510000048311"/>
<feature type="domain" description="Ig-like" evidence="3">
    <location>
        <begin position="21"/>
        <end position="107"/>
    </location>
</feature>
<name>A0A8D0L5B9_SPHPU</name>
<dbReference type="GO" id="GO:0008046">
    <property type="term" value="F:axon guidance receptor activity"/>
    <property type="evidence" value="ECO:0007669"/>
    <property type="project" value="TreeGrafter"/>
</dbReference>
<evidence type="ECO:0000256" key="2">
    <source>
        <dbReference type="ARBA" id="ARBA00023319"/>
    </source>
</evidence>
<dbReference type="CDD" id="cd00096">
    <property type="entry name" value="Ig"/>
    <property type="match status" value="1"/>
</dbReference>
<keyword evidence="2" id="KW-0393">Immunoglobulin domain</keyword>
<dbReference type="Gene3D" id="2.60.40.10">
    <property type="entry name" value="Immunoglobulins"/>
    <property type="match status" value="1"/>
</dbReference>
<dbReference type="InterPro" id="IPR013098">
    <property type="entry name" value="Ig_I-set"/>
</dbReference>
<dbReference type="Ensembl" id="ENSSPUT00000010477.1">
    <property type="protein sequence ID" value="ENSSPUP00000009830.1"/>
    <property type="gene ID" value="ENSSPUG00000007613.1"/>
</dbReference>
<keyword evidence="5" id="KW-1185">Reference proteome</keyword>
<sequence length="217" mass="24578">RRWAVTYCTSCSLRIVTRGAPQSVLQYNNLANHTLLTEPGLVQSLWCVVWNTSHGEELLWLRGDRTMGLKEGNKVNTSNVCISPVMENDNGVTFTCKLTQDPATHISVILNITFPPLLSVEDPHPVEENSDVTLSCHVNANPQAQMAWYKDNSNLTLEKDRHQVYQSSVVFRLTIKGTQKSDNGMYTCWATSPLGARRKDFYLTVTDKKTIFFLWKP</sequence>
<dbReference type="AlphaFoldDB" id="A0A8D0L5B9"/>
<dbReference type="InterPro" id="IPR003599">
    <property type="entry name" value="Ig_sub"/>
</dbReference>
<dbReference type="InterPro" id="IPR007110">
    <property type="entry name" value="Ig-like_dom"/>
</dbReference>